<protein>
    <recommendedName>
        <fullName evidence="3">Protein kinase domain-containing protein</fullName>
    </recommendedName>
</protein>
<reference evidence="1 2" key="1">
    <citation type="submission" date="2019-03" db="EMBL/GenBank/DDBJ databases">
        <title>Single cell metagenomics reveals metabolic interactions within the superorganism composed of flagellate Streblomastix strix and complex community of Bacteroidetes bacteria on its surface.</title>
        <authorList>
            <person name="Treitli S.C."/>
            <person name="Kolisko M."/>
            <person name="Husnik F."/>
            <person name="Keeling P."/>
            <person name="Hampl V."/>
        </authorList>
    </citation>
    <scope>NUCLEOTIDE SEQUENCE [LARGE SCALE GENOMIC DNA]</scope>
    <source>
        <strain evidence="1">ST1C</strain>
    </source>
</reference>
<dbReference type="InterPro" id="IPR011009">
    <property type="entry name" value="Kinase-like_dom_sf"/>
</dbReference>
<dbReference type="EMBL" id="SNRW01018897">
    <property type="protein sequence ID" value="KAA6366896.1"/>
    <property type="molecule type" value="Genomic_DNA"/>
</dbReference>
<name>A0A5J4U7N6_9EUKA</name>
<organism evidence="1 2">
    <name type="scientific">Streblomastix strix</name>
    <dbReference type="NCBI Taxonomy" id="222440"/>
    <lineage>
        <taxon>Eukaryota</taxon>
        <taxon>Metamonada</taxon>
        <taxon>Preaxostyla</taxon>
        <taxon>Oxymonadida</taxon>
        <taxon>Streblomastigidae</taxon>
        <taxon>Streblomastix</taxon>
    </lineage>
</organism>
<dbReference type="AlphaFoldDB" id="A0A5J4U7N6"/>
<comment type="caution">
    <text evidence="1">The sequence shown here is derived from an EMBL/GenBank/DDBJ whole genome shotgun (WGS) entry which is preliminary data.</text>
</comment>
<sequence>MDYESLLRWSELVPIRQLDKRNSSCIYLVYNFINGIFATKIIQTVNYDISRIEAAESMYRQGTGNQFTLKQIGHTQRDQITLIDMEYANMVPLEFIAKEPKIPLPIYTLRALMKQIRMNNIIISTSIINFTIQT</sequence>
<accession>A0A5J4U7N6</accession>
<evidence type="ECO:0000313" key="1">
    <source>
        <dbReference type="EMBL" id="KAA6366896.1"/>
    </source>
</evidence>
<proteinExistence type="predicted"/>
<evidence type="ECO:0000313" key="2">
    <source>
        <dbReference type="Proteomes" id="UP000324800"/>
    </source>
</evidence>
<dbReference type="SUPFAM" id="SSF56112">
    <property type="entry name" value="Protein kinase-like (PK-like)"/>
    <property type="match status" value="1"/>
</dbReference>
<evidence type="ECO:0008006" key="3">
    <source>
        <dbReference type="Google" id="ProtNLM"/>
    </source>
</evidence>
<gene>
    <name evidence="1" type="ORF">EZS28_037577</name>
</gene>
<dbReference type="Proteomes" id="UP000324800">
    <property type="component" value="Unassembled WGS sequence"/>
</dbReference>